<sequence length="123" mass="13762">MKPPMDRVRSRTTGTSLKPFLSSFYLGSVLRSLSLTSLRLCVPFLDSRSPSNSTFSGTGFHSRRQSSRQLLYSLSSLSPAMAGPFSLQFFLSLSYLCMKVSVVSRNPLPFYELHGFRLLDHCA</sequence>
<protein>
    <submittedName>
        <fullName evidence="2">Uncharacterized protein</fullName>
    </submittedName>
</protein>
<evidence type="ECO:0000313" key="2">
    <source>
        <dbReference type="EMBL" id="KGN62228.1"/>
    </source>
</evidence>
<proteinExistence type="predicted"/>
<evidence type="ECO:0000313" key="3">
    <source>
        <dbReference type="Proteomes" id="UP000029981"/>
    </source>
</evidence>
<gene>
    <name evidence="2" type="ORF">Csa_2G336750</name>
</gene>
<reference evidence="2 3" key="1">
    <citation type="journal article" date="2009" name="Nat. Genet.">
        <title>The genome of the cucumber, Cucumis sativus L.</title>
        <authorList>
            <person name="Huang S."/>
            <person name="Li R."/>
            <person name="Zhang Z."/>
            <person name="Li L."/>
            <person name="Gu X."/>
            <person name="Fan W."/>
            <person name="Lucas W.J."/>
            <person name="Wang X."/>
            <person name="Xie B."/>
            <person name="Ni P."/>
            <person name="Ren Y."/>
            <person name="Zhu H."/>
            <person name="Li J."/>
            <person name="Lin K."/>
            <person name="Jin W."/>
            <person name="Fei Z."/>
            <person name="Li G."/>
            <person name="Staub J."/>
            <person name="Kilian A."/>
            <person name="van der Vossen E.A."/>
            <person name="Wu Y."/>
            <person name="Guo J."/>
            <person name="He J."/>
            <person name="Jia Z."/>
            <person name="Ren Y."/>
            <person name="Tian G."/>
            <person name="Lu Y."/>
            <person name="Ruan J."/>
            <person name="Qian W."/>
            <person name="Wang M."/>
            <person name="Huang Q."/>
            <person name="Li B."/>
            <person name="Xuan Z."/>
            <person name="Cao J."/>
            <person name="Asan"/>
            <person name="Wu Z."/>
            <person name="Zhang J."/>
            <person name="Cai Q."/>
            <person name="Bai Y."/>
            <person name="Zhao B."/>
            <person name="Han Y."/>
            <person name="Li Y."/>
            <person name="Li X."/>
            <person name="Wang S."/>
            <person name="Shi Q."/>
            <person name="Liu S."/>
            <person name="Cho W.K."/>
            <person name="Kim J.Y."/>
            <person name="Xu Y."/>
            <person name="Heller-Uszynska K."/>
            <person name="Miao H."/>
            <person name="Cheng Z."/>
            <person name="Zhang S."/>
            <person name="Wu J."/>
            <person name="Yang Y."/>
            <person name="Kang H."/>
            <person name="Li M."/>
            <person name="Liang H."/>
            <person name="Ren X."/>
            <person name="Shi Z."/>
            <person name="Wen M."/>
            <person name="Jian M."/>
            <person name="Yang H."/>
            <person name="Zhang G."/>
            <person name="Yang Z."/>
            <person name="Chen R."/>
            <person name="Liu S."/>
            <person name="Li J."/>
            <person name="Ma L."/>
            <person name="Liu H."/>
            <person name="Zhou Y."/>
            <person name="Zhao J."/>
            <person name="Fang X."/>
            <person name="Li G."/>
            <person name="Fang L."/>
            <person name="Li Y."/>
            <person name="Liu D."/>
            <person name="Zheng H."/>
            <person name="Zhang Y."/>
            <person name="Qin N."/>
            <person name="Li Z."/>
            <person name="Yang G."/>
            <person name="Yang S."/>
            <person name="Bolund L."/>
            <person name="Kristiansen K."/>
            <person name="Zheng H."/>
            <person name="Li S."/>
            <person name="Zhang X."/>
            <person name="Yang H."/>
            <person name="Wang J."/>
            <person name="Sun R."/>
            <person name="Zhang B."/>
            <person name="Jiang S."/>
            <person name="Wang J."/>
            <person name="Du Y."/>
            <person name="Li S."/>
        </authorList>
    </citation>
    <scope>NUCLEOTIDE SEQUENCE [LARGE SCALE GENOMIC DNA]</scope>
    <source>
        <strain evidence="3">cv. 9930</strain>
    </source>
</reference>
<evidence type="ECO:0000256" key="1">
    <source>
        <dbReference type="SAM" id="Phobius"/>
    </source>
</evidence>
<feature type="transmembrane region" description="Helical" evidence="1">
    <location>
        <begin position="70"/>
        <end position="91"/>
    </location>
</feature>
<dbReference type="AlphaFoldDB" id="A0A0A0LKA0"/>
<keyword evidence="1" id="KW-0472">Membrane</keyword>
<accession>A0A0A0LKA0</accession>
<dbReference type="EMBL" id="CM002923">
    <property type="protein sequence ID" value="KGN62228.1"/>
    <property type="molecule type" value="Genomic_DNA"/>
</dbReference>
<reference evidence="2 3" key="2">
    <citation type="journal article" date="2009" name="PLoS ONE">
        <title>An integrated genetic and cytogenetic map of the cucumber genome.</title>
        <authorList>
            <person name="Ren Y."/>
            <person name="Zhang Z."/>
            <person name="Liu J."/>
            <person name="Staub J.E."/>
            <person name="Han Y."/>
            <person name="Cheng Z."/>
            <person name="Li X."/>
            <person name="Lu J."/>
            <person name="Miao H."/>
            <person name="Kang H."/>
            <person name="Xie B."/>
            <person name="Gu X."/>
            <person name="Wang X."/>
            <person name="Du Y."/>
            <person name="Jin W."/>
            <person name="Huang S."/>
        </authorList>
    </citation>
    <scope>NUCLEOTIDE SEQUENCE [LARGE SCALE GENOMIC DNA]</scope>
    <source>
        <strain evidence="3">cv. 9930</strain>
    </source>
</reference>
<keyword evidence="3" id="KW-1185">Reference proteome</keyword>
<keyword evidence="1" id="KW-1133">Transmembrane helix</keyword>
<name>A0A0A0LKA0_CUCSA</name>
<organism evidence="2 3">
    <name type="scientific">Cucumis sativus</name>
    <name type="common">Cucumber</name>
    <dbReference type="NCBI Taxonomy" id="3659"/>
    <lineage>
        <taxon>Eukaryota</taxon>
        <taxon>Viridiplantae</taxon>
        <taxon>Streptophyta</taxon>
        <taxon>Embryophyta</taxon>
        <taxon>Tracheophyta</taxon>
        <taxon>Spermatophyta</taxon>
        <taxon>Magnoliopsida</taxon>
        <taxon>eudicotyledons</taxon>
        <taxon>Gunneridae</taxon>
        <taxon>Pentapetalae</taxon>
        <taxon>rosids</taxon>
        <taxon>fabids</taxon>
        <taxon>Cucurbitales</taxon>
        <taxon>Cucurbitaceae</taxon>
        <taxon>Benincaseae</taxon>
        <taxon>Cucumis</taxon>
    </lineage>
</organism>
<reference evidence="2 3" key="4">
    <citation type="journal article" date="2011" name="BMC Genomics">
        <title>RNA-Seq improves annotation of protein-coding genes in the cucumber genome.</title>
        <authorList>
            <person name="Li Z."/>
            <person name="Zhang Z."/>
            <person name="Yan P."/>
            <person name="Huang S."/>
            <person name="Fei Z."/>
            <person name="Lin K."/>
        </authorList>
    </citation>
    <scope>NUCLEOTIDE SEQUENCE [LARGE SCALE GENOMIC DNA]</scope>
    <source>
        <strain evidence="3">cv. 9930</strain>
    </source>
</reference>
<dbReference type="Proteomes" id="UP000029981">
    <property type="component" value="Chromosome 2"/>
</dbReference>
<keyword evidence="1" id="KW-0812">Transmembrane</keyword>
<reference evidence="2 3" key="3">
    <citation type="journal article" date="2010" name="BMC Genomics">
        <title>Transcriptome sequencing and comparative analysis of cucumber flowers with different sex types.</title>
        <authorList>
            <person name="Guo S."/>
            <person name="Zheng Y."/>
            <person name="Joung J.G."/>
            <person name="Liu S."/>
            <person name="Zhang Z."/>
            <person name="Crasta O.R."/>
            <person name="Sobral B.W."/>
            <person name="Xu Y."/>
            <person name="Huang S."/>
            <person name="Fei Z."/>
        </authorList>
    </citation>
    <scope>NUCLEOTIDE SEQUENCE [LARGE SCALE GENOMIC DNA]</scope>
    <source>
        <strain evidence="3">cv. 9930</strain>
    </source>
</reference>
<dbReference type="Gramene" id="KGN62228">
    <property type="protein sequence ID" value="KGN62228"/>
    <property type="gene ID" value="Csa_2G336750"/>
</dbReference>